<evidence type="ECO:0000259" key="1">
    <source>
        <dbReference type="SMART" id="SM01022"/>
    </source>
</evidence>
<dbReference type="OrthoDB" id="9807542at2"/>
<dbReference type="PANTHER" id="PTHR39203:SF1">
    <property type="entry name" value="CYTOPLASMIC PROTEIN"/>
    <property type="match status" value="1"/>
</dbReference>
<dbReference type="SMART" id="SM01022">
    <property type="entry name" value="ASCH"/>
    <property type="match status" value="1"/>
</dbReference>
<gene>
    <name evidence="2" type="ORF">CUC44_16580</name>
</gene>
<evidence type="ECO:0000313" key="3">
    <source>
        <dbReference type="Proteomes" id="UP000232060"/>
    </source>
</evidence>
<comment type="caution">
    <text evidence="2">The sequence shown here is derived from an EMBL/GenBank/DDBJ whole genome shotgun (WGS) entry which is preliminary data.</text>
</comment>
<organism evidence="2 3">
    <name type="scientific">Aeromonas lusitana</name>
    <dbReference type="NCBI Taxonomy" id="931529"/>
    <lineage>
        <taxon>Bacteria</taxon>
        <taxon>Pseudomonadati</taxon>
        <taxon>Pseudomonadota</taxon>
        <taxon>Gammaproteobacteria</taxon>
        <taxon>Aeromonadales</taxon>
        <taxon>Aeromonadaceae</taxon>
        <taxon>Aeromonas</taxon>
    </lineage>
</organism>
<dbReference type="SUPFAM" id="SSF88697">
    <property type="entry name" value="PUA domain-like"/>
    <property type="match status" value="1"/>
</dbReference>
<dbReference type="InterPro" id="IPR007374">
    <property type="entry name" value="ASCH_domain"/>
</dbReference>
<dbReference type="AlphaFoldDB" id="A0A2M8H6E6"/>
<dbReference type="RefSeq" id="WP_100860976.1">
    <property type="nucleotide sequence ID" value="NZ_PGCP01000031.1"/>
</dbReference>
<evidence type="ECO:0000313" key="2">
    <source>
        <dbReference type="EMBL" id="PJC92136.1"/>
    </source>
</evidence>
<dbReference type="InterPro" id="IPR009326">
    <property type="entry name" value="DUF984"/>
</dbReference>
<name>A0A2M8H6E6_9GAMM</name>
<dbReference type="InterPro" id="IPR015947">
    <property type="entry name" value="PUA-like_sf"/>
</dbReference>
<dbReference type="Gene3D" id="3.10.400.10">
    <property type="entry name" value="Sulfate adenylyltransferase"/>
    <property type="match status" value="1"/>
</dbReference>
<accession>A0A2M8H6E6</accession>
<keyword evidence="3" id="KW-1185">Reference proteome</keyword>
<protein>
    <submittedName>
        <fullName evidence="2">RNA-binding protein</fullName>
    </submittedName>
</protein>
<feature type="domain" description="ASCH" evidence="1">
    <location>
        <begin position="30"/>
        <end position="153"/>
    </location>
</feature>
<dbReference type="EMBL" id="PGCP01000031">
    <property type="protein sequence ID" value="PJC92136.1"/>
    <property type="molecule type" value="Genomic_DNA"/>
</dbReference>
<dbReference type="PANTHER" id="PTHR39203">
    <property type="entry name" value="CYTOPLASMIC PROTEIN-RELATED"/>
    <property type="match status" value="1"/>
</dbReference>
<proteinExistence type="predicted"/>
<reference evidence="2 3" key="1">
    <citation type="submission" date="2017-11" db="EMBL/GenBank/DDBJ databases">
        <title>Draft genome sequence of environmental isolate Aeromonas lusitania sp. nov. MDC 2473.</title>
        <authorList>
            <person name="Colston S.M."/>
            <person name="Navarro A."/>
            <person name="Martinez-Murcia A.J."/>
            <person name="Graf J."/>
        </authorList>
    </citation>
    <scope>NUCLEOTIDE SEQUENCE [LARGE SCALE GENOMIC DNA]</scope>
    <source>
        <strain evidence="2 3">MDC 2473</strain>
    </source>
</reference>
<dbReference type="Proteomes" id="UP000232060">
    <property type="component" value="Unassembled WGS sequence"/>
</dbReference>
<dbReference type="Pfam" id="PF04266">
    <property type="entry name" value="ASCH"/>
    <property type="match status" value="1"/>
</dbReference>
<dbReference type="PIRSF" id="PIRSF021320">
    <property type="entry name" value="DUF984"/>
    <property type="match status" value="1"/>
</dbReference>
<sequence length="155" mass="17010">MTPHQQAFMEAYLDTLSEAERGAIPQMVAEHFCADECNANECARLIAAGIKRASCSLKAGYEQANEPLPTVGRLSLVLNWAQQPVCIVRLTEVSICPFEAVEAAFAAAEGEGDGTLAWWRDAHMAFFTAFAREVGVPFNPQSELVLERFEKVYPG</sequence>